<dbReference type="EMBL" id="AMQN01006847">
    <property type="status" value="NOT_ANNOTATED_CDS"/>
    <property type="molecule type" value="Genomic_DNA"/>
</dbReference>
<protein>
    <submittedName>
        <fullName evidence="1 2">Uncharacterized protein</fullName>
    </submittedName>
</protein>
<dbReference type="EnsemblMetazoa" id="CapteT185420">
    <property type="protein sequence ID" value="CapteP185420"/>
    <property type="gene ID" value="CapteG185420"/>
</dbReference>
<reference evidence="2" key="3">
    <citation type="submission" date="2015-06" db="UniProtKB">
        <authorList>
            <consortium name="EnsemblMetazoa"/>
        </authorList>
    </citation>
    <scope>IDENTIFICATION</scope>
</reference>
<gene>
    <name evidence="1" type="ORF">CAPTEDRAFT_185420</name>
</gene>
<dbReference type="EMBL" id="KB299334">
    <property type="protein sequence ID" value="ELU08094.1"/>
    <property type="molecule type" value="Genomic_DNA"/>
</dbReference>
<name>R7UNK5_CAPTE</name>
<accession>R7UNK5</accession>
<evidence type="ECO:0000313" key="2">
    <source>
        <dbReference type="EnsemblMetazoa" id="CapteP185420"/>
    </source>
</evidence>
<evidence type="ECO:0000313" key="3">
    <source>
        <dbReference type="Proteomes" id="UP000014760"/>
    </source>
</evidence>
<reference evidence="3" key="1">
    <citation type="submission" date="2012-12" db="EMBL/GenBank/DDBJ databases">
        <authorList>
            <person name="Hellsten U."/>
            <person name="Grimwood J."/>
            <person name="Chapman J.A."/>
            <person name="Shapiro H."/>
            <person name="Aerts A."/>
            <person name="Otillar R.P."/>
            <person name="Terry A.Y."/>
            <person name="Boore J.L."/>
            <person name="Simakov O."/>
            <person name="Marletaz F."/>
            <person name="Cho S.-J."/>
            <person name="Edsinger-Gonzales E."/>
            <person name="Havlak P."/>
            <person name="Kuo D.-H."/>
            <person name="Larsson T."/>
            <person name="Lv J."/>
            <person name="Arendt D."/>
            <person name="Savage R."/>
            <person name="Osoegawa K."/>
            <person name="de Jong P."/>
            <person name="Lindberg D.R."/>
            <person name="Seaver E.C."/>
            <person name="Weisblat D.A."/>
            <person name="Putnam N.H."/>
            <person name="Grigoriev I.V."/>
            <person name="Rokhsar D.S."/>
        </authorList>
    </citation>
    <scope>NUCLEOTIDE SEQUENCE</scope>
    <source>
        <strain evidence="3">I ESC-2004</strain>
    </source>
</reference>
<reference evidence="1 3" key="2">
    <citation type="journal article" date="2013" name="Nature">
        <title>Insights into bilaterian evolution from three spiralian genomes.</title>
        <authorList>
            <person name="Simakov O."/>
            <person name="Marletaz F."/>
            <person name="Cho S.J."/>
            <person name="Edsinger-Gonzales E."/>
            <person name="Havlak P."/>
            <person name="Hellsten U."/>
            <person name="Kuo D.H."/>
            <person name="Larsson T."/>
            <person name="Lv J."/>
            <person name="Arendt D."/>
            <person name="Savage R."/>
            <person name="Osoegawa K."/>
            <person name="de Jong P."/>
            <person name="Grimwood J."/>
            <person name="Chapman J.A."/>
            <person name="Shapiro H."/>
            <person name="Aerts A."/>
            <person name="Otillar R.P."/>
            <person name="Terry A.Y."/>
            <person name="Boore J.L."/>
            <person name="Grigoriev I.V."/>
            <person name="Lindberg D.R."/>
            <person name="Seaver E.C."/>
            <person name="Weisblat D.A."/>
            <person name="Putnam N.H."/>
            <person name="Rokhsar D.S."/>
        </authorList>
    </citation>
    <scope>NUCLEOTIDE SEQUENCE</scope>
    <source>
        <strain evidence="1 3">I ESC-2004</strain>
    </source>
</reference>
<proteinExistence type="predicted"/>
<dbReference type="AlphaFoldDB" id="R7UNK5"/>
<dbReference type="HOGENOM" id="CLU_2280082_0_0_1"/>
<dbReference type="Proteomes" id="UP000014760">
    <property type="component" value="Unassembled WGS sequence"/>
</dbReference>
<evidence type="ECO:0000313" key="1">
    <source>
        <dbReference type="EMBL" id="ELU08094.1"/>
    </source>
</evidence>
<keyword evidence="3" id="KW-1185">Reference proteome</keyword>
<sequence>MRRASHHLLFHKTHTSLPATEGRKEHGHLDKQCSYLGNSSIPKHSVVRWGWGDSMSGHDRCFTIRERWEHNAFAILCSGNHNAVNLANHGHEIDGITRKERG</sequence>
<organism evidence="1">
    <name type="scientific">Capitella teleta</name>
    <name type="common">Polychaete worm</name>
    <dbReference type="NCBI Taxonomy" id="283909"/>
    <lineage>
        <taxon>Eukaryota</taxon>
        <taxon>Metazoa</taxon>
        <taxon>Spiralia</taxon>
        <taxon>Lophotrochozoa</taxon>
        <taxon>Annelida</taxon>
        <taxon>Polychaeta</taxon>
        <taxon>Sedentaria</taxon>
        <taxon>Scolecida</taxon>
        <taxon>Capitellidae</taxon>
        <taxon>Capitella</taxon>
    </lineage>
</organism>